<feature type="region of interest" description="Disordered" evidence="1">
    <location>
        <begin position="737"/>
        <end position="834"/>
    </location>
</feature>
<feature type="compositionally biased region" description="Polar residues" evidence="1">
    <location>
        <begin position="742"/>
        <end position="777"/>
    </location>
</feature>
<dbReference type="OrthoDB" id="3937309at2759"/>
<reference evidence="2" key="1">
    <citation type="journal article" date="2020" name="Stud. Mycol.">
        <title>101 Dothideomycetes genomes: a test case for predicting lifestyles and emergence of pathogens.</title>
        <authorList>
            <person name="Haridas S."/>
            <person name="Albert R."/>
            <person name="Binder M."/>
            <person name="Bloem J."/>
            <person name="Labutti K."/>
            <person name="Salamov A."/>
            <person name="Andreopoulos B."/>
            <person name="Baker S."/>
            <person name="Barry K."/>
            <person name="Bills G."/>
            <person name="Bluhm B."/>
            <person name="Cannon C."/>
            <person name="Castanera R."/>
            <person name="Culley D."/>
            <person name="Daum C."/>
            <person name="Ezra D."/>
            <person name="Gonzalez J."/>
            <person name="Henrissat B."/>
            <person name="Kuo A."/>
            <person name="Liang C."/>
            <person name="Lipzen A."/>
            <person name="Lutzoni F."/>
            <person name="Magnuson J."/>
            <person name="Mondo S."/>
            <person name="Nolan M."/>
            <person name="Ohm R."/>
            <person name="Pangilinan J."/>
            <person name="Park H.-J."/>
            <person name="Ramirez L."/>
            <person name="Alfaro M."/>
            <person name="Sun H."/>
            <person name="Tritt A."/>
            <person name="Yoshinaga Y."/>
            <person name="Zwiers L.-H."/>
            <person name="Turgeon B."/>
            <person name="Goodwin S."/>
            <person name="Spatafora J."/>
            <person name="Crous P."/>
            <person name="Grigoriev I."/>
        </authorList>
    </citation>
    <scope>NUCLEOTIDE SEQUENCE</scope>
    <source>
        <strain evidence="2">CBS 109.77</strain>
    </source>
</reference>
<feature type="region of interest" description="Disordered" evidence="1">
    <location>
        <begin position="463"/>
        <end position="485"/>
    </location>
</feature>
<dbReference type="AlphaFoldDB" id="A0A6A6XW59"/>
<feature type="compositionally biased region" description="Polar residues" evidence="1">
    <location>
        <begin position="789"/>
        <end position="799"/>
    </location>
</feature>
<sequence>MLSSPLASQPAIHAFVLTWWQRRCIDQVGSRWPPSFPGLTNLSFLLLSLFSLARFGSKLFGQFFYPAAVCFSLPVRDRPIFDMLRLRPSEITLTPADVEESRRRMARKQAALPVANRSTRVPRPPARPPGPRLRRGPEHSRDDAITRLGNIPVLRPHQVIHDATGGDPEDVFAIPSQHESQTRINIVPAASLPTEQTAPTPRINATEASTIHTMQLAFRPAPARLVERENTEEGMSSSPPKDTSGDVGFGRPRTNTSEETNERTAQSLIPASADGFAETPDRGLSGRGRVRSVRQYSNHAPTPPHHTHAVSSPRQQQDTMHRNNDTSIGALPAVYLQGYFASPEEYTFREYPMVPRTEPRLRPERPTQMSRTMSSNSDSHPGLGRRWDQSQPSSATEDVFWTPPTSSHPQREPSDSIDRIERDRRRTSLEEQILSGEHDINELVHDHYQGLFGRVRAAQAGHHASSGLEVNRHTSSQRFSEASSSSSLPYSYYELPVSRHSSSNHSQGDQLLQSQYDGAAPSREVSRGTYLSIQPSRVHLRPPAARNSSYSSPNLVVALGQHGMSPAPASPYSHGPKGSARQHHKEATGDSRIQLGPLTGLVNSQDFAGEDRDASSAAQRDLSSPLELLEQRASSHLSRISTVTYPAFSSSQRSSEAQSVFRYQVADFDEQQQRRRTSGSEGLREGSGNNTRSQITTPRRYPVRTRAGQSSSENIPVATQVTLGDIQNAPIAHAGSMRGGYIQTSPIPLRFNNPQTSSPPDFSARPQLQSPYQQGSTVHLPRDPDRDSNLYSSSPTSPFQDYRHVSQRHGYTPPLRHHRSIPHEGEPQRRNPLRAFPEPHLYHERHDLPHPISLRHLERASIAPAIGQGAGSRRPVNTRVATSRRRITHQQQNQENSGDAEAGLMREEILAGGMRYADDGQQLDVMDETPPRLGRFERHILG</sequence>
<organism evidence="2 3">
    <name type="scientific">Melanomma pulvis-pyrius CBS 109.77</name>
    <dbReference type="NCBI Taxonomy" id="1314802"/>
    <lineage>
        <taxon>Eukaryota</taxon>
        <taxon>Fungi</taxon>
        <taxon>Dikarya</taxon>
        <taxon>Ascomycota</taxon>
        <taxon>Pezizomycotina</taxon>
        <taxon>Dothideomycetes</taxon>
        <taxon>Pleosporomycetidae</taxon>
        <taxon>Pleosporales</taxon>
        <taxon>Melanommataceae</taxon>
        <taxon>Melanomma</taxon>
    </lineage>
</organism>
<accession>A0A6A6XW59</accession>
<feature type="compositionally biased region" description="Polar residues" evidence="1">
    <location>
        <begin position="368"/>
        <end position="379"/>
    </location>
</feature>
<feature type="region of interest" description="Disordered" evidence="1">
    <location>
        <begin position="351"/>
        <end position="424"/>
    </location>
</feature>
<evidence type="ECO:0000313" key="3">
    <source>
        <dbReference type="Proteomes" id="UP000799757"/>
    </source>
</evidence>
<dbReference type="EMBL" id="MU001744">
    <property type="protein sequence ID" value="KAF2800680.1"/>
    <property type="molecule type" value="Genomic_DNA"/>
</dbReference>
<evidence type="ECO:0000256" key="1">
    <source>
        <dbReference type="SAM" id="MobiDB-lite"/>
    </source>
</evidence>
<keyword evidence="3" id="KW-1185">Reference proteome</keyword>
<feature type="compositionally biased region" description="Basic and acidic residues" evidence="1">
    <location>
        <begin position="409"/>
        <end position="424"/>
    </location>
</feature>
<feature type="compositionally biased region" description="Polar residues" evidence="1">
    <location>
        <begin position="707"/>
        <end position="716"/>
    </location>
</feature>
<feature type="region of interest" description="Disordered" evidence="1">
    <location>
        <begin position="108"/>
        <end position="142"/>
    </location>
</feature>
<feature type="compositionally biased region" description="Low complexity" evidence="1">
    <location>
        <begin position="476"/>
        <end position="485"/>
    </location>
</feature>
<feature type="compositionally biased region" description="Pro residues" evidence="1">
    <location>
        <begin position="122"/>
        <end position="131"/>
    </location>
</feature>
<gene>
    <name evidence="2" type="ORF">K505DRAFT_398576</name>
</gene>
<evidence type="ECO:0000313" key="2">
    <source>
        <dbReference type="EMBL" id="KAF2800680.1"/>
    </source>
</evidence>
<proteinExistence type="predicted"/>
<dbReference type="Proteomes" id="UP000799757">
    <property type="component" value="Unassembled WGS sequence"/>
</dbReference>
<name>A0A6A6XW59_9PLEO</name>
<feature type="region of interest" description="Disordered" evidence="1">
    <location>
        <begin position="228"/>
        <end position="325"/>
    </location>
</feature>
<feature type="region of interest" description="Disordered" evidence="1">
    <location>
        <begin position="668"/>
        <end position="716"/>
    </location>
</feature>
<feature type="region of interest" description="Disordered" evidence="1">
    <location>
        <begin position="864"/>
        <end position="902"/>
    </location>
</feature>
<feature type="region of interest" description="Disordered" evidence="1">
    <location>
        <begin position="560"/>
        <end position="625"/>
    </location>
</feature>
<protein>
    <submittedName>
        <fullName evidence="2">Uncharacterized protein</fullName>
    </submittedName>
</protein>
<feature type="compositionally biased region" description="Polar residues" evidence="1">
    <location>
        <begin position="687"/>
        <end position="697"/>
    </location>
</feature>